<keyword evidence="3" id="KW-0012">Acyltransferase</keyword>
<organism evidence="3 4">
    <name type="scientific">Roseinatronobacter ekhonensis</name>
    <dbReference type="NCBI Taxonomy" id="254356"/>
    <lineage>
        <taxon>Bacteria</taxon>
        <taxon>Pseudomonadati</taxon>
        <taxon>Pseudomonadota</taxon>
        <taxon>Alphaproteobacteria</taxon>
        <taxon>Rhodobacterales</taxon>
        <taxon>Paracoccaceae</taxon>
        <taxon>Roseinatronobacter</taxon>
    </lineage>
</organism>
<dbReference type="InterPro" id="IPR002656">
    <property type="entry name" value="Acyl_transf_3_dom"/>
</dbReference>
<feature type="transmembrane region" description="Helical" evidence="1">
    <location>
        <begin position="164"/>
        <end position="183"/>
    </location>
</feature>
<keyword evidence="1" id="KW-0472">Membrane</keyword>
<dbReference type="GO" id="GO:0016747">
    <property type="term" value="F:acyltransferase activity, transferring groups other than amino-acyl groups"/>
    <property type="evidence" value="ECO:0007669"/>
    <property type="project" value="InterPro"/>
</dbReference>
<dbReference type="PANTHER" id="PTHR23028:SF53">
    <property type="entry name" value="ACYL_TRANSF_3 DOMAIN-CONTAINING PROTEIN"/>
    <property type="match status" value="1"/>
</dbReference>
<feature type="transmembrane region" description="Helical" evidence="1">
    <location>
        <begin position="28"/>
        <end position="52"/>
    </location>
</feature>
<keyword evidence="3" id="KW-0808">Transferase</keyword>
<feature type="transmembrane region" description="Helical" evidence="1">
    <location>
        <begin position="359"/>
        <end position="378"/>
    </location>
</feature>
<keyword evidence="1" id="KW-1133">Transmembrane helix</keyword>
<feature type="domain" description="Acyltransferase 3" evidence="2">
    <location>
        <begin position="6"/>
        <end position="336"/>
    </location>
</feature>
<dbReference type="OrthoDB" id="9796461at2"/>
<dbReference type="PANTHER" id="PTHR23028">
    <property type="entry name" value="ACETYLTRANSFERASE"/>
    <property type="match status" value="1"/>
</dbReference>
<name>A0A3B0MTS1_9RHOB</name>
<proteinExistence type="predicted"/>
<dbReference type="EMBL" id="UIHC01000036">
    <property type="protein sequence ID" value="SUZ33049.1"/>
    <property type="molecule type" value="Genomic_DNA"/>
</dbReference>
<keyword evidence="4" id="KW-1185">Reference proteome</keyword>
<sequence>MIAHRPEIDGLRAIAIVPVVLFHSGFTLFQGGFVGVDVFFVISGYLITSIILRDLALERFSFGQFFERRARRILPALFFVMAVCVPVAHALLLPSAFEEFAETAAAVALFLSNILFIDRLDYFAPSAELNPLLHTWSLAVEEQFYILFPPVLFLAWRFGGRRGAFWTSVFLLLGSFALSEFAWRVKPAQTFFFFPTRAWELLAGVLCAFALSDDGMRAALARLGRILREGLAAFGLAAILLSVFAYDKSVPFPSYATLLPVFGVVVVILFGGTDTLTGRILAWRGFVGIGLVSFSAYLWHQPLFAFVGIWNGTEPGPSVMLALCVLTFALAVGTWWFVERPFRLGMRAQGPWLPRRAQVFAASAAGSAAFVLVGIWGLQTEGRAEIWLARATEIERQTYSVLKQADQIDRRSDNGACRFNVDALDEGVEQRLRGCRDLHGPGIAVIGDSHAIDLAEALLRSSDAPFLFGLTRGGCRPDAPDAECSYTSSTPKPESSRVL</sequence>
<feature type="transmembrane region" description="Helical" evidence="1">
    <location>
        <begin position="73"/>
        <end position="94"/>
    </location>
</feature>
<feature type="transmembrane region" description="Helical" evidence="1">
    <location>
        <begin position="281"/>
        <end position="299"/>
    </location>
</feature>
<feature type="transmembrane region" description="Helical" evidence="1">
    <location>
        <begin position="100"/>
        <end position="117"/>
    </location>
</feature>
<dbReference type="InterPro" id="IPR050879">
    <property type="entry name" value="Acyltransferase_3"/>
</dbReference>
<feature type="transmembrane region" description="Helical" evidence="1">
    <location>
        <begin position="319"/>
        <end position="338"/>
    </location>
</feature>
<evidence type="ECO:0000259" key="2">
    <source>
        <dbReference type="Pfam" id="PF01757"/>
    </source>
</evidence>
<accession>A0A3B0MTS1</accession>
<feature type="transmembrane region" description="Helical" evidence="1">
    <location>
        <begin position="226"/>
        <end position="246"/>
    </location>
</feature>
<reference evidence="4" key="1">
    <citation type="submission" date="2018-08" db="EMBL/GenBank/DDBJ databases">
        <authorList>
            <person name="Rodrigo-Torres L."/>
            <person name="Arahal R. D."/>
            <person name="Lucena T."/>
        </authorList>
    </citation>
    <scope>NUCLEOTIDE SEQUENCE [LARGE SCALE GENOMIC DNA]</scope>
    <source>
        <strain evidence="4">CECT 7235</strain>
    </source>
</reference>
<feature type="transmembrane region" description="Helical" evidence="1">
    <location>
        <begin position="252"/>
        <end position="272"/>
    </location>
</feature>
<dbReference type="Pfam" id="PF01757">
    <property type="entry name" value="Acyl_transf_3"/>
    <property type="match status" value="1"/>
</dbReference>
<evidence type="ECO:0000313" key="3">
    <source>
        <dbReference type="EMBL" id="SUZ33049.1"/>
    </source>
</evidence>
<dbReference type="RefSeq" id="WP_121096138.1">
    <property type="nucleotide sequence ID" value="NZ_UIHC01000036.1"/>
</dbReference>
<dbReference type="GO" id="GO:0009103">
    <property type="term" value="P:lipopolysaccharide biosynthetic process"/>
    <property type="evidence" value="ECO:0007669"/>
    <property type="project" value="TreeGrafter"/>
</dbReference>
<keyword evidence="1" id="KW-0812">Transmembrane</keyword>
<evidence type="ECO:0000313" key="4">
    <source>
        <dbReference type="Proteomes" id="UP000272908"/>
    </source>
</evidence>
<dbReference type="AlphaFoldDB" id="A0A3B0MTS1"/>
<evidence type="ECO:0000256" key="1">
    <source>
        <dbReference type="SAM" id="Phobius"/>
    </source>
</evidence>
<gene>
    <name evidence="3" type="primary">oatA_3</name>
    <name evidence="3" type="ORF">ROE7235_02817</name>
</gene>
<dbReference type="EC" id="2.3.1.-" evidence="3"/>
<protein>
    <submittedName>
        <fullName evidence="3">O-acetyltransferase OatA</fullName>
        <ecNumber evidence="3">2.3.1.-</ecNumber>
    </submittedName>
</protein>
<dbReference type="Proteomes" id="UP000272908">
    <property type="component" value="Unassembled WGS sequence"/>
</dbReference>
<dbReference type="GO" id="GO:0016020">
    <property type="term" value="C:membrane"/>
    <property type="evidence" value="ECO:0007669"/>
    <property type="project" value="TreeGrafter"/>
</dbReference>